<dbReference type="SUPFAM" id="SSF52540">
    <property type="entry name" value="P-loop containing nucleoside triphosphate hydrolases"/>
    <property type="match status" value="1"/>
</dbReference>
<keyword evidence="1" id="KW-0732">Signal</keyword>
<name>A0AAD7YIH3_MYTSE</name>
<dbReference type="InterPro" id="IPR027417">
    <property type="entry name" value="P-loop_NTPase"/>
</dbReference>
<protein>
    <submittedName>
        <fullName evidence="2">Uncharacterized protein</fullName>
    </submittedName>
</protein>
<dbReference type="GO" id="GO:0003924">
    <property type="term" value="F:GTPase activity"/>
    <property type="evidence" value="ECO:0007669"/>
    <property type="project" value="InterPro"/>
</dbReference>
<feature type="chain" id="PRO_5042242455" evidence="1">
    <location>
        <begin position="21"/>
        <end position="256"/>
    </location>
</feature>
<dbReference type="Proteomes" id="UP001231518">
    <property type="component" value="Chromosome 18"/>
</dbReference>
<evidence type="ECO:0000313" key="3">
    <source>
        <dbReference type="Proteomes" id="UP001231518"/>
    </source>
</evidence>
<dbReference type="Pfam" id="PF00071">
    <property type="entry name" value="Ras"/>
    <property type="match status" value="1"/>
</dbReference>
<evidence type="ECO:0000313" key="2">
    <source>
        <dbReference type="EMBL" id="KAJ8717727.1"/>
    </source>
</evidence>
<sequence length="256" mass="28559">MHGSHALLLTFVCLLCGVNSITYVSREFICTQYYASGENYDLNELPAQMYGVYFWPPSQRQRDSCEIINFKKLTQEGVTLETSRCSNLTLPMDTTVMKATYINSSGKTTNLLYFGDTEVKDMHRGCDKKIAKIILKKVENECGEIPTIIVQNKIDLMDQCVVGPDEAELVARALGCRLMRASVKEDVNVGAVFRALAARCLSDMRRDDADAMPPCQAPVIGTFTNHNSNGTILLRPTKHRPGGKKKNVLRNACRLL</sequence>
<organism evidence="2 3">
    <name type="scientific">Mythimna separata</name>
    <name type="common">Oriental armyworm</name>
    <name type="synonym">Pseudaletia separata</name>
    <dbReference type="NCBI Taxonomy" id="271217"/>
    <lineage>
        <taxon>Eukaryota</taxon>
        <taxon>Metazoa</taxon>
        <taxon>Ecdysozoa</taxon>
        <taxon>Arthropoda</taxon>
        <taxon>Hexapoda</taxon>
        <taxon>Insecta</taxon>
        <taxon>Pterygota</taxon>
        <taxon>Neoptera</taxon>
        <taxon>Endopterygota</taxon>
        <taxon>Lepidoptera</taxon>
        <taxon>Glossata</taxon>
        <taxon>Ditrysia</taxon>
        <taxon>Noctuoidea</taxon>
        <taxon>Noctuidae</taxon>
        <taxon>Noctuinae</taxon>
        <taxon>Hadenini</taxon>
        <taxon>Mythimna</taxon>
    </lineage>
</organism>
<reference evidence="2" key="1">
    <citation type="submission" date="2023-03" db="EMBL/GenBank/DDBJ databases">
        <title>Chromosome-level genomes of two armyworms, Mythimna separata and Mythimna loreyi, provide insights into the biosynthesis and reception of sex pheromones.</title>
        <authorList>
            <person name="Zhao H."/>
        </authorList>
    </citation>
    <scope>NUCLEOTIDE SEQUENCE</scope>
    <source>
        <strain evidence="2">BeijingLab</strain>
        <tissue evidence="2">Pupa</tissue>
    </source>
</reference>
<comment type="caution">
    <text evidence="2">The sequence shown here is derived from an EMBL/GenBank/DDBJ whole genome shotgun (WGS) entry which is preliminary data.</text>
</comment>
<dbReference type="EMBL" id="JARGEI010000016">
    <property type="protein sequence ID" value="KAJ8717727.1"/>
    <property type="molecule type" value="Genomic_DNA"/>
</dbReference>
<proteinExistence type="predicted"/>
<accession>A0AAD7YIH3</accession>
<evidence type="ECO:0000256" key="1">
    <source>
        <dbReference type="SAM" id="SignalP"/>
    </source>
</evidence>
<dbReference type="AlphaFoldDB" id="A0AAD7YIH3"/>
<feature type="signal peptide" evidence="1">
    <location>
        <begin position="1"/>
        <end position="20"/>
    </location>
</feature>
<dbReference type="InterPro" id="IPR001806">
    <property type="entry name" value="Small_GTPase"/>
</dbReference>
<dbReference type="Gene3D" id="3.40.50.300">
    <property type="entry name" value="P-loop containing nucleotide triphosphate hydrolases"/>
    <property type="match status" value="1"/>
</dbReference>
<dbReference type="GO" id="GO:0005525">
    <property type="term" value="F:GTP binding"/>
    <property type="evidence" value="ECO:0007669"/>
    <property type="project" value="InterPro"/>
</dbReference>
<gene>
    <name evidence="2" type="ORF">PYW07_005657</name>
</gene>
<keyword evidence="3" id="KW-1185">Reference proteome</keyword>